<keyword evidence="6" id="KW-0677">Repeat</keyword>
<keyword evidence="3" id="KW-1017">Isopeptide bond</keyword>
<keyword evidence="13 21" id="KW-0472">Membrane</keyword>
<keyword evidence="4" id="KW-0597">Phosphoprotein</keyword>
<keyword evidence="5 21" id="KW-0812">Transmembrane</keyword>
<sequence length="596" mass="66808">MVMAASKPVEPQVGSGLPRWQLALLLGAPVVLGVGAVYLWNRSRSKEKQGKRNGARKTPEGSASPVQGRAQIDGAANRAGKEQEDMSPLDRAQAAKNKGNKYFKASKFDLAIQCYTEAISLCPKDQKGDLSTFYQNRAAAYEQQMKWAEVVQDCSQAVELNPRYIKALFRRAKANERLDNKKECLEDVTAVCILEAFQNQQSMLLADKVLKQLGKEKAKEKYKNREPLMPSPQFIKSYFSSFTDDIISQPLQKGEKKDEDKDKEGEASDVTESSGYLKAKQYMEEENYDKIISECTKEVESQGKHLAEALLLRATFYLLIGNAAAAQPDLDQVINMESANVKLRANALIKRGSMYMQQQQPQLSTQDFNMAAEIDPRNADVYHHRGQLKILLDQVEEAVADFDECILLRPDSALAQAQKCFALYRQAYTGNSPSQVQSAMEGFEDVIQRFPRCAEGYALYAQALTDQQQFGKADEMYDKCIDLEPDNATTYVHKGLLQLQWKQDLDKGLELISKAIEIDSKCDFAYETMGTIEVQRGNLDKAIDMFNKAINLAKSEMEMAHLYSLCDAAHAQTAVAKKLRDITVSYSSAYQNLPDP</sequence>
<dbReference type="GO" id="GO:0030150">
    <property type="term" value="P:protein import into mitochondrial matrix"/>
    <property type="evidence" value="ECO:0007669"/>
    <property type="project" value="TreeGrafter"/>
</dbReference>
<feature type="repeat" description="TPR" evidence="19">
    <location>
        <begin position="523"/>
        <end position="556"/>
    </location>
</feature>
<feature type="repeat" description="TPR" evidence="19">
    <location>
        <begin position="345"/>
        <end position="378"/>
    </location>
</feature>
<dbReference type="PANTHER" id="PTHR46208">
    <property type="entry name" value="MITOCHONDRIAL IMPORT RECEPTOR SUBUNIT TOM70"/>
    <property type="match status" value="1"/>
</dbReference>
<evidence type="ECO:0000256" key="1">
    <source>
        <dbReference type="ARBA" id="ARBA00004572"/>
    </source>
</evidence>
<evidence type="ECO:0000256" key="15">
    <source>
        <dbReference type="ARBA" id="ARBA00068583"/>
    </source>
</evidence>
<feature type="repeat" description="TPR" evidence="19">
    <location>
        <begin position="379"/>
        <end position="412"/>
    </location>
</feature>
<proteinExistence type="inferred from homology"/>
<name>A0A9D3PX48_MEGAT</name>
<dbReference type="PANTHER" id="PTHR46208:SF1">
    <property type="entry name" value="MITOCHONDRIAL IMPORT RECEPTOR SUBUNIT TOM70"/>
    <property type="match status" value="1"/>
</dbReference>
<evidence type="ECO:0000256" key="6">
    <source>
        <dbReference type="ARBA" id="ARBA00022737"/>
    </source>
</evidence>
<dbReference type="GO" id="GO:0005741">
    <property type="term" value="C:mitochondrial outer membrane"/>
    <property type="evidence" value="ECO:0007669"/>
    <property type="project" value="UniProtKB-SubCell"/>
</dbReference>
<evidence type="ECO:0000256" key="9">
    <source>
        <dbReference type="ARBA" id="ARBA00022843"/>
    </source>
</evidence>
<dbReference type="Gene3D" id="1.25.40.10">
    <property type="entry name" value="Tetratricopeptide repeat domain"/>
    <property type="match status" value="2"/>
</dbReference>
<feature type="region of interest" description="Disordered" evidence="20">
    <location>
        <begin position="45"/>
        <end position="89"/>
    </location>
</feature>
<keyword evidence="10 21" id="KW-1133">Transmembrane helix</keyword>
<dbReference type="SMART" id="SM00028">
    <property type="entry name" value="TPR"/>
    <property type="match status" value="9"/>
</dbReference>
<evidence type="ECO:0000256" key="21">
    <source>
        <dbReference type="SAM" id="Phobius"/>
    </source>
</evidence>
<dbReference type="PROSITE" id="PS50005">
    <property type="entry name" value="TPR"/>
    <property type="match status" value="5"/>
</dbReference>
<dbReference type="OrthoDB" id="66418at2759"/>
<dbReference type="InterPro" id="IPR019734">
    <property type="entry name" value="TPR_rpt"/>
</dbReference>
<keyword evidence="11" id="KW-0007">Acetylation</keyword>
<dbReference type="Pfam" id="PF00515">
    <property type="entry name" value="TPR_1"/>
    <property type="match status" value="1"/>
</dbReference>
<keyword evidence="12" id="KW-0496">Mitochondrion</keyword>
<evidence type="ECO:0000313" key="23">
    <source>
        <dbReference type="Proteomes" id="UP001046870"/>
    </source>
</evidence>
<dbReference type="Proteomes" id="UP001046870">
    <property type="component" value="Chromosome 12"/>
</dbReference>
<organism evidence="22 23">
    <name type="scientific">Megalops atlanticus</name>
    <name type="common">Tarpon</name>
    <name type="synonym">Clupea gigantea</name>
    <dbReference type="NCBI Taxonomy" id="7932"/>
    <lineage>
        <taxon>Eukaryota</taxon>
        <taxon>Metazoa</taxon>
        <taxon>Chordata</taxon>
        <taxon>Craniata</taxon>
        <taxon>Vertebrata</taxon>
        <taxon>Euteleostomi</taxon>
        <taxon>Actinopterygii</taxon>
        <taxon>Neopterygii</taxon>
        <taxon>Teleostei</taxon>
        <taxon>Elopiformes</taxon>
        <taxon>Megalopidae</taxon>
        <taxon>Megalops</taxon>
    </lineage>
</organism>
<evidence type="ECO:0000256" key="11">
    <source>
        <dbReference type="ARBA" id="ARBA00022990"/>
    </source>
</evidence>
<evidence type="ECO:0000256" key="3">
    <source>
        <dbReference type="ARBA" id="ARBA00022499"/>
    </source>
</evidence>
<feature type="region of interest" description="Disordered" evidence="20">
    <location>
        <begin position="250"/>
        <end position="272"/>
    </location>
</feature>
<dbReference type="GO" id="GO:0045039">
    <property type="term" value="P:protein insertion into mitochondrial inner membrane"/>
    <property type="evidence" value="ECO:0007669"/>
    <property type="project" value="TreeGrafter"/>
</dbReference>
<evidence type="ECO:0000256" key="17">
    <source>
        <dbReference type="ARBA" id="ARBA00079322"/>
    </source>
</evidence>
<protein>
    <recommendedName>
        <fullName evidence="15">Mitochondrial import receptor subunit TOM70</fullName>
    </recommendedName>
    <alternativeName>
        <fullName evidence="16">Mitochondrial precursor proteins import receptor</fullName>
    </alternativeName>
    <alternativeName>
        <fullName evidence="18">Translocase of outer membrane 70 kDa subunit</fullName>
    </alternativeName>
    <alternativeName>
        <fullName evidence="17">Translocase of outer mitochondrial membrane protein 70</fullName>
    </alternativeName>
</protein>
<evidence type="ECO:0000256" key="2">
    <source>
        <dbReference type="ARBA" id="ARBA00022481"/>
    </source>
</evidence>
<gene>
    <name evidence="22" type="ORF">MATL_G00150810</name>
</gene>
<dbReference type="GO" id="GO:0030943">
    <property type="term" value="F:mitochondrion targeting sequence binding"/>
    <property type="evidence" value="ECO:0007669"/>
    <property type="project" value="TreeGrafter"/>
</dbReference>
<evidence type="ECO:0000256" key="14">
    <source>
        <dbReference type="ARBA" id="ARBA00038030"/>
    </source>
</evidence>
<evidence type="ECO:0000256" key="19">
    <source>
        <dbReference type="PROSITE-ProRule" id="PRU00339"/>
    </source>
</evidence>
<evidence type="ECO:0000256" key="12">
    <source>
        <dbReference type="ARBA" id="ARBA00023128"/>
    </source>
</evidence>
<evidence type="ECO:0000256" key="5">
    <source>
        <dbReference type="ARBA" id="ARBA00022692"/>
    </source>
</evidence>
<keyword evidence="23" id="KW-1185">Reference proteome</keyword>
<evidence type="ECO:0000256" key="16">
    <source>
        <dbReference type="ARBA" id="ARBA00075568"/>
    </source>
</evidence>
<accession>A0A9D3PX48</accession>
<evidence type="ECO:0000256" key="7">
    <source>
        <dbReference type="ARBA" id="ARBA00022787"/>
    </source>
</evidence>
<evidence type="ECO:0000256" key="8">
    <source>
        <dbReference type="ARBA" id="ARBA00022803"/>
    </source>
</evidence>
<keyword evidence="2" id="KW-0488">Methylation</keyword>
<evidence type="ECO:0000256" key="4">
    <source>
        <dbReference type="ARBA" id="ARBA00022553"/>
    </source>
</evidence>
<dbReference type="SUPFAM" id="SSF48452">
    <property type="entry name" value="TPR-like"/>
    <property type="match status" value="1"/>
</dbReference>
<keyword evidence="9" id="KW-0832">Ubl conjugation</keyword>
<feature type="repeat" description="TPR" evidence="19">
    <location>
        <begin position="92"/>
        <end position="125"/>
    </location>
</feature>
<evidence type="ECO:0000256" key="18">
    <source>
        <dbReference type="ARBA" id="ARBA00079886"/>
    </source>
</evidence>
<feature type="transmembrane region" description="Helical" evidence="21">
    <location>
        <begin position="20"/>
        <end position="41"/>
    </location>
</feature>
<evidence type="ECO:0000313" key="22">
    <source>
        <dbReference type="EMBL" id="KAG7467203.1"/>
    </source>
</evidence>
<evidence type="ECO:0000256" key="20">
    <source>
        <dbReference type="SAM" id="MobiDB-lite"/>
    </source>
</evidence>
<dbReference type="InterPro" id="IPR011990">
    <property type="entry name" value="TPR-like_helical_dom_sf"/>
</dbReference>
<dbReference type="FunFam" id="1.25.40.10:FF:000071">
    <property type="entry name" value="Putative mitochondrial import receptor subunit TOM70"/>
    <property type="match status" value="1"/>
</dbReference>
<feature type="repeat" description="TPR" evidence="19">
    <location>
        <begin position="454"/>
        <end position="487"/>
    </location>
</feature>
<comment type="subcellular location">
    <subcellularLocation>
        <location evidence="1">Mitochondrion outer membrane</location>
        <topology evidence="1">Single-pass membrane protein</topology>
    </subcellularLocation>
</comment>
<keyword evidence="7" id="KW-1000">Mitochondrion outer membrane</keyword>
<dbReference type="FunFam" id="1.25.40.10:FF:000141">
    <property type="entry name" value="Mitochondrial import receptor subunit TOM70"/>
    <property type="match status" value="1"/>
</dbReference>
<keyword evidence="8 19" id="KW-0802">TPR repeat</keyword>
<dbReference type="AlphaFoldDB" id="A0A9D3PX48"/>
<reference evidence="22" key="1">
    <citation type="submission" date="2021-01" db="EMBL/GenBank/DDBJ databases">
        <authorList>
            <person name="Zahm M."/>
            <person name="Roques C."/>
            <person name="Cabau C."/>
            <person name="Klopp C."/>
            <person name="Donnadieu C."/>
            <person name="Jouanno E."/>
            <person name="Lampietro C."/>
            <person name="Louis A."/>
            <person name="Herpin A."/>
            <person name="Echchiki A."/>
            <person name="Berthelot C."/>
            <person name="Parey E."/>
            <person name="Roest-Crollius H."/>
            <person name="Braasch I."/>
            <person name="Postlethwait J."/>
            <person name="Bobe J."/>
            <person name="Montfort J."/>
            <person name="Bouchez O."/>
            <person name="Begum T."/>
            <person name="Mejri S."/>
            <person name="Adams A."/>
            <person name="Chen W.-J."/>
            <person name="Guiguen Y."/>
        </authorList>
    </citation>
    <scope>NUCLEOTIDE SEQUENCE</scope>
    <source>
        <strain evidence="22">YG-15Mar2019-1</strain>
        <tissue evidence="22">Brain</tissue>
    </source>
</reference>
<dbReference type="GO" id="GO:0008320">
    <property type="term" value="F:protein transmembrane transporter activity"/>
    <property type="evidence" value="ECO:0007669"/>
    <property type="project" value="TreeGrafter"/>
</dbReference>
<feature type="compositionally biased region" description="Basic and acidic residues" evidence="20">
    <location>
        <begin position="253"/>
        <end position="266"/>
    </location>
</feature>
<dbReference type="SUPFAM" id="SSF48439">
    <property type="entry name" value="Protein prenylyltransferase"/>
    <property type="match status" value="1"/>
</dbReference>
<comment type="caution">
    <text evidence="22">The sequence shown here is derived from an EMBL/GenBank/DDBJ whole genome shotgun (WGS) entry which is preliminary data.</text>
</comment>
<evidence type="ECO:0000256" key="13">
    <source>
        <dbReference type="ARBA" id="ARBA00023136"/>
    </source>
</evidence>
<comment type="similarity">
    <text evidence="14">Belongs to the Tom70 family.</text>
</comment>
<evidence type="ECO:0000256" key="10">
    <source>
        <dbReference type="ARBA" id="ARBA00022989"/>
    </source>
</evidence>
<dbReference type="EMBL" id="JAFDVH010000012">
    <property type="protein sequence ID" value="KAG7467203.1"/>
    <property type="molecule type" value="Genomic_DNA"/>
</dbReference>
<dbReference type="Pfam" id="PF13181">
    <property type="entry name" value="TPR_8"/>
    <property type="match status" value="3"/>
</dbReference>